<feature type="compositionally biased region" description="Polar residues" evidence="1">
    <location>
        <begin position="292"/>
        <end position="317"/>
    </location>
</feature>
<dbReference type="EMBL" id="JAWDEY010000034">
    <property type="protein sequence ID" value="KAK6588353.1"/>
    <property type="molecule type" value="Genomic_DNA"/>
</dbReference>
<name>A0AAV9XUB5_9CRYT</name>
<feature type="region of interest" description="Disordered" evidence="1">
    <location>
        <begin position="292"/>
        <end position="326"/>
    </location>
</feature>
<evidence type="ECO:0000256" key="2">
    <source>
        <dbReference type="SAM" id="Phobius"/>
    </source>
</evidence>
<protein>
    <submittedName>
        <fullName evidence="3">Uncharacterized protein</fullName>
    </submittedName>
</protein>
<keyword evidence="2" id="KW-1133">Transmembrane helix</keyword>
<evidence type="ECO:0000313" key="4">
    <source>
        <dbReference type="Proteomes" id="UP001311799"/>
    </source>
</evidence>
<keyword evidence="4" id="KW-1185">Reference proteome</keyword>
<organism evidence="3 4">
    <name type="scientific">Cryptosporidium xiaoi</name>
    <dbReference type="NCBI Taxonomy" id="659607"/>
    <lineage>
        <taxon>Eukaryota</taxon>
        <taxon>Sar</taxon>
        <taxon>Alveolata</taxon>
        <taxon>Apicomplexa</taxon>
        <taxon>Conoidasida</taxon>
        <taxon>Coccidia</taxon>
        <taxon>Eucoccidiorida</taxon>
        <taxon>Eimeriorina</taxon>
        <taxon>Cryptosporidiidae</taxon>
        <taxon>Cryptosporidium</taxon>
    </lineage>
</organism>
<feature type="transmembrane region" description="Helical" evidence="2">
    <location>
        <begin position="43"/>
        <end position="64"/>
    </location>
</feature>
<comment type="caution">
    <text evidence="3">The sequence shown here is derived from an EMBL/GenBank/DDBJ whole genome shotgun (WGS) entry which is preliminary data.</text>
</comment>
<keyword evidence="2" id="KW-0812">Transmembrane</keyword>
<gene>
    <name evidence="3" type="ORF">RS030_6878</name>
</gene>
<sequence>MQPLGSVGIVPQVVNPQVLVMPTKAPSENVVKKKGSCTKCGQCCGSLFVMIFAILCTMGCYFYPTYKSFTDPDYFKNREDPIWTWETAFSKVKEIGHAMSNISSSLSEESRAIAVETPTGESEVGAGDYNTSFGRKLKIGRRGKNRGNNTDQNPNANANATVIGMNSTVINDNINGTLNNETVLVEARGRYFEKEYCDKADSKGPWKDFCGVKSIITNLECIDMMNGPAICVGIRNSKYVVFTASQQCKLLEPKIPVEIIPVISDYCSGKIHFPSKLKCPCKISQSIVEQSTQVTTPENNVDNNSTSINGNQVSLNKVDSETSDKLGGPDGVVSKLVSGIEDAFKFIEEIANETNSKAKNNVIHS</sequence>
<keyword evidence="2" id="KW-0472">Membrane</keyword>
<dbReference type="AlphaFoldDB" id="A0AAV9XUB5"/>
<evidence type="ECO:0000313" key="3">
    <source>
        <dbReference type="EMBL" id="KAK6588353.1"/>
    </source>
</evidence>
<reference evidence="3 4" key="1">
    <citation type="submission" date="2023-10" db="EMBL/GenBank/DDBJ databases">
        <title>Comparative genomics analysis reveals potential genetic determinants of host preference in Cryptosporidium xiaoi.</title>
        <authorList>
            <person name="Xiao L."/>
            <person name="Li J."/>
        </authorList>
    </citation>
    <scope>NUCLEOTIDE SEQUENCE [LARGE SCALE GENOMIC DNA]</scope>
    <source>
        <strain evidence="3 4">52996</strain>
    </source>
</reference>
<accession>A0AAV9XUB5</accession>
<evidence type="ECO:0000256" key="1">
    <source>
        <dbReference type="SAM" id="MobiDB-lite"/>
    </source>
</evidence>
<proteinExistence type="predicted"/>
<dbReference type="Proteomes" id="UP001311799">
    <property type="component" value="Unassembled WGS sequence"/>
</dbReference>